<proteinExistence type="predicted"/>
<evidence type="ECO:0000313" key="3">
    <source>
        <dbReference type="EMBL" id="EEF49135.1"/>
    </source>
</evidence>
<organism evidence="4">
    <name type="scientific">Ricinus communis</name>
    <name type="common">Castor bean</name>
    <dbReference type="NCBI Taxonomy" id="3988"/>
    <lineage>
        <taxon>Eukaryota</taxon>
        <taxon>Viridiplantae</taxon>
        <taxon>Streptophyta</taxon>
        <taxon>Embryophyta</taxon>
        <taxon>Tracheophyta</taxon>
        <taxon>Spermatophyta</taxon>
        <taxon>Magnoliopsida</taxon>
        <taxon>eudicotyledons</taxon>
        <taxon>Gunneridae</taxon>
        <taxon>Pentapetalae</taxon>
        <taxon>rosids</taxon>
        <taxon>fabids</taxon>
        <taxon>Malpighiales</taxon>
        <taxon>Euphorbiaceae</taxon>
        <taxon>Acalyphoideae</taxon>
        <taxon>Acalypheae</taxon>
        <taxon>Ricinus</taxon>
    </lineage>
</organism>
<dbReference type="AlphaFoldDB" id="B9RHP6"/>
<evidence type="ECO:0000256" key="1">
    <source>
        <dbReference type="SAM" id="MobiDB-lite"/>
    </source>
</evidence>
<feature type="compositionally biased region" description="Basic residues" evidence="1">
    <location>
        <begin position="1"/>
        <end position="10"/>
    </location>
</feature>
<feature type="compositionally biased region" description="Polar residues" evidence="1">
    <location>
        <begin position="11"/>
        <end position="21"/>
    </location>
</feature>
<gene>
    <name evidence="2" type="ORF">RCOM_1764770</name>
    <name evidence="3" type="ORF">RCOM_1764790</name>
</gene>
<keyword evidence="4" id="KW-1185">Reference proteome</keyword>
<reference evidence="2" key="1">
    <citation type="submission" date="2008-10" db="EMBL/GenBank/DDBJ databases">
        <authorList>
            <person name="Chan A."/>
            <person name="Puiu D."/>
            <person name="Melake A."/>
            <person name="Orvis J."/>
            <person name="Zhao Q."/>
            <person name="Wortman J."/>
            <person name="Utterback T."/>
            <person name="Rosovitz M.J."/>
            <person name="Inman J.M."/>
            <person name="Amedeo P."/>
            <person name="Schobel S."/>
            <person name="Galinsky K."/>
            <person name="Fraser C."/>
            <person name="Ravel J."/>
            <person name="Rabinowicz P."/>
        </authorList>
    </citation>
    <scope>NUCLEOTIDE SEQUENCE [LARGE SCALE GENOMIC DNA]</scope>
</reference>
<protein>
    <submittedName>
        <fullName evidence="2">Uncharacterized protein</fullName>
    </submittedName>
</protein>
<evidence type="ECO:0000313" key="2">
    <source>
        <dbReference type="EMBL" id="EEF49133.1"/>
    </source>
</evidence>
<sequence>MGVDIRRRRPSNSGSTWNARTNPHEKSHQARNKHQPHLAQPLQASGREACLSTAVEKHNGWRDPPSNRNAGAQVPCLGLMAIHHKVALY</sequence>
<dbReference type="EMBL" id="EQ973780">
    <property type="protein sequence ID" value="EEF49135.1"/>
    <property type="molecule type" value="Genomic_DNA"/>
</dbReference>
<evidence type="ECO:0000313" key="4">
    <source>
        <dbReference type="Proteomes" id="UP000008311"/>
    </source>
</evidence>
<accession>B9RHP6</accession>
<dbReference type="InParanoid" id="B9RHP6"/>
<name>B9RHP6_RICCO</name>
<reference evidence="4" key="2">
    <citation type="journal article" date="2010" name="Nat. Biotechnol.">
        <title>Draft genome sequence of the oilseed species Ricinus communis.</title>
        <authorList>
            <person name="Chan A.P."/>
            <person name="Crabtree J."/>
            <person name="Zhao Q."/>
            <person name="Lorenzi H."/>
            <person name="Orvis J."/>
            <person name="Puiu D."/>
            <person name="Melake-Berhan A."/>
            <person name="Jones K.M."/>
            <person name="Redman J."/>
            <person name="Chen G."/>
            <person name="Cahoon E.B."/>
            <person name="Gedil M."/>
            <person name="Stanke M."/>
            <person name="Haas B.J."/>
            <person name="Wortman J.R."/>
            <person name="Fraser-Liggett C.M."/>
            <person name="Ravel J."/>
            <person name="Rabinowicz P.D."/>
        </authorList>
    </citation>
    <scope>NUCLEOTIDE SEQUENCE [LARGE SCALE GENOMIC DNA]</scope>
    <source>
        <strain evidence="4">cv. Hale</strain>
    </source>
</reference>
<feature type="region of interest" description="Disordered" evidence="1">
    <location>
        <begin position="1"/>
        <end position="46"/>
    </location>
</feature>
<dbReference type="EMBL" id="EQ973780">
    <property type="protein sequence ID" value="EEF49133.1"/>
    <property type="molecule type" value="Genomic_DNA"/>
</dbReference>
<dbReference type="Proteomes" id="UP000008311">
    <property type="component" value="Unassembled WGS sequence"/>
</dbReference>